<organism evidence="3 4">
    <name type="scientific">Pygocentrus nattereri</name>
    <name type="common">Red-bellied piranha</name>
    <dbReference type="NCBI Taxonomy" id="42514"/>
    <lineage>
        <taxon>Eukaryota</taxon>
        <taxon>Metazoa</taxon>
        <taxon>Chordata</taxon>
        <taxon>Craniata</taxon>
        <taxon>Vertebrata</taxon>
        <taxon>Euteleostomi</taxon>
        <taxon>Actinopterygii</taxon>
        <taxon>Neopterygii</taxon>
        <taxon>Teleostei</taxon>
        <taxon>Ostariophysi</taxon>
        <taxon>Characiformes</taxon>
        <taxon>Characoidei</taxon>
        <taxon>Pygocentrus</taxon>
    </lineage>
</organism>
<dbReference type="Proteomes" id="UP001501920">
    <property type="component" value="Chromosome 12"/>
</dbReference>
<keyword evidence="4" id="KW-1185">Reference proteome</keyword>
<reference evidence="3" key="3">
    <citation type="submission" date="2025-09" db="UniProtKB">
        <authorList>
            <consortium name="Ensembl"/>
        </authorList>
    </citation>
    <scope>IDENTIFICATION</scope>
</reference>
<keyword evidence="2" id="KW-0472">Membrane</keyword>
<name>A0A3B4CAQ0_PYGNA</name>
<dbReference type="AlphaFoldDB" id="A0A3B4CAQ0"/>
<evidence type="ECO:0000313" key="4">
    <source>
        <dbReference type="Proteomes" id="UP001501920"/>
    </source>
</evidence>
<reference evidence="3 4" key="1">
    <citation type="submission" date="2020-10" db="EMBL/GenBank/DDBJ databases">
        <title>Pygocentrus nattereri (red-bellied piranha) genome, fPygNat1, primary haplotype.</title>
        <authorList>
            <person name="Myers G."/>
            <person name="Meyer A."/>
            <person name="Karagic N."/>
            <person name="Pippel M."/>
            <person name="Winkler S."/>
            <person name="Tracey A."/>
            <person name="Wood J."/>
            <person name="Formenti G."/>
            <person name="Howe K."/>
            <person name="Fedrigo O."/>
            <person name="Jarvis E.D."/>
        </authorList>
    </citation>
    <scope>NUCLEOTIDE SEQUENCE [LARGE SCALE GENOMIC DNA]</scope>
</reference>
<dbReference type="Ensembl" id="ENSPNAT00000015249.2">
    <property type="protein sequence ID" value="ENSPNAP00000009017.1"/>
    <property type="gene ID" value="ENSPNAG00000003181.2"/>
</dbReference>
<dbReference type="GeneTree" id="ENSGT01150000287311"/>
<feature type="region of interest" description="Disordered" evidence="1">
    <location>
        <begin position="59"/>
        <end position="78"/>
    </location>
</feature>
<keyword evidence="2" id="KW-1133">Transmembrane helix</keyword>
<keyword evidence="2" id="KW-0812">Transmembrane</keyword>
<feature type="transmembrane region" description="Helical" evidence="2">
    <location>
        <begin position="12"/>
        <end position="31"/>
    </location>
</feature>
<evidence type="ECO:0000313" key="3">
    <source>
        <dbReference type="Ensembl" id="ENSPNAP00000009017.1"/>
    </source>
</evidence>
<protein>
    <submittedName>
        <fullName evidence="3">Uncharacterized protein</fullName>
    </submittedName>
</protein>
<evidence type="ECO:0000256" key="2">
    <source>
        <dbReference type="SAM" id="Phobius"/>
    </source>
</evidence>
<reference evidence="3" key="2">
    <citation type="submission" date="2025-08" db="UniProtKB">
        <authorList>
            <consortium name="Ensembl"/>
        </authorList>
    </citation>
    <scope>IDENTIFICATION</scope>
</reference>
<dbReference type="OMA" id="RTFWNNY"/>
<sequence length="78" mass="8958">MSQLRRFWHNYKVLIVMGSGLGFIHWGWYTIKSNPLLRQNRDSYIPEPGIVSYVAPAPPALPPLPERPSKKKEAKAKE</sequence>
<proteinExistence type="predicted"/>
<feature type="compositionally biased region" description="Basic residues" evidence="1">
    <location>
        <begin position="69"/>
        <end position="78"/>
    </location>
</feature>
<evidence type="ECO:0000256" key="1">
    <source>
        <dbReference type="SAM" id="MobiDB-lite"/>
    </source>
</evidence>
<accession>A0A3B4CAQ0</accession>